<comment type="caution">
    <text evidence="4">The sequence shown here is derived from an EMBL/GenBank/DDBJ whole genome shotgun (WGS) entry which is preliminary data.</text>
</comment>
<sequence length="357" mass="40633">MCIFELHSHLYKLLSLPSTSLQFPIFFHSKFSHIATIFSSQKSQPQKLGIIKRKSEEKMESSTSNLMLSMKVLLISIGAVSSAVAIKSSVPLFLYEFPTIWTGLISWLKPPYLYVLLNGIIIIIAATSRSHRKEQQSGDQSQPLISPPPPTPADLIAISRSEMCEYTPELVVEPEVLEEKIDPVNELQPEVVEVKSVVALMNEDEGENDEFAISNSVLTPLPVAETELIQQLATEKPLVSSRFGHRKPIMRTSPEGVKSLRVARLKRQETLESTWKKITEGRHVPLTRHLNKLDTWQHQNRGSVNPVQNMRKTLEPSPSQDDLNRRVEAFIKKFNEEMRLQREQSLQQYMEMINRGV</sequence>
<evidence type="ECO:0000259" key="3">
    <source>
        <dbReference type="Pfam" id="PF14364"/>
    </source>
</evidence>
<protein>
    <recommendedName>
        <fullName evidence="3">DUF4408 domain-containing protein</fullName>
    </recommendedName>
</protein>
<evidence type="ECO:0000256" key="2">
    <source>
        <dbReference type="SAM" id="Phobius"/>
    </source>
</evidence>
<dbReference type="PANTHER" id="PTHR33098">
    <property type="entry name" value="COTTON FIBER (DUF761)"/>
    <property type="match status" value="1"/>
</dbReference>
<feature type="domain" description="DUF4408" evidence="3">
    <location>
        <begin position="98"/>
        <end position="129"/>
    </location>
</feature>
<dbReference type="Pfam" id="PF05553">
    <property type="entry name" value="DUF761"/>
    <property type="match status" value="1"/>
</dbReference>
<dbReference type="Pfam" id="PF14364">
    <property type="entry name" value="DUF4408"/>
    <property type="match status" value="1"/>
</dbReference>
<keyword evidence="5" id="KW-1185">Reference proteome</keyword>
<feature type="transmembrane region" description="Helical" evidence="2">
    <location>
        <begin position="110"/>
        <end position="127"/>
    </location>
</feature>
<gene>
    <name evidence="4" type="ORF">HAX54_015321</name>
</gene>
<organism evidence="4 5">
    <name type="scientific">Datura stramonium</name>
    <name type="common">Jimsonweed</name>
    <name type="synonym">Common thornapple</name>
    <dbReference type="NCBI Taxonomy" id="4076"/>
    <lineage>
        <taxon>Eukaryota</taxon>
        <taxon>Viridiplantae</taxon>
        <taxon>Streptophyta</taxon>
        <taxon>Embryophyta</taxon>
        <taxon>Tracheophyta</taxon>
        <taxon>Spermatophyta</taxon>
        <taxon>Magnoliopsida</taxon>
        <taxon>eudicotyledons</taxon>
        <taxon>Gunneridae</taxon>
        <taxon>Pentapetalae</taxon>
        <taxon>asterids</taxon>
        <taxon>lamiids</taxon>
        <taxon>Solanales</taxon>
        <taxon>Solanaceae</taxon>
        <taxon>Solanoideae</taxon>
        <taxon>Datureae</taxon>
        <taxon>Datura</taxon>
    </lineage>
</organism>
<dbReference type="Proteomes" id="UP000823775">
    <property type="component" value="Unassembled WGS sequence"/>
</dbReference>
<evidence type="ECO:0000256" key="1">
    <source>
        <dbReference type="SAM" id="MobiDB-lite"/>
    </source>
</evidence>
<evidence type="ECO:0000313" key="5">
    <source>
        <dbReference type="Proteomes" id="UP000823775"/>
    </source>
</evidence>
<evidence type="ECO:0000313" key="4">
    <source>
        <dbReference type="EMBL" id="MCD7473451.1"/>
    </source>
</evidence>
<keyword evidence="2" id="KW-0472">Membrane</keyword>
<accession>A0ABS8TRP4</accession>
<dbReference type="InterPro" id="IPR025520">
    <property type="entry name" value="DUF4408"/>
</dbReference>
<feature type="region of interest" description="Disordered" evidence="1">
    <location>
        <begin position="297"/>
        <end position="323"/>
    </location>
</feature>
<name>A0ABS8TRP4_DATST</name>
<proteinExistence type="predicted"/>
<dbReference type="PANTHER" id="PTHR33098:SF75">
    <property type="entry name" value="DUF4408 DOMAIN PROTEIN"/>
    <property type="match status" value="1"/>
</dbReference>
<dbReference type="InterPro" id="IPR008480">
    <property type="entry name" value="DUF761_pln"/>
</dbReference>
<dbReference type="EMBL" id="JACEIK010001973">
    <property type="protein sequence ID" value="MCD7473451.1"/>
    <property type="molecule type" value="Genomic_DNA"/>
</dbReference>
<keyword evidence="2" id="KW-1133">Transmembrane helix</keyword>
<feature type="transmembrane region" description="Helical" evidence="2">
    <location>
        <begin position="68"/>
        <end position="90"/>
    </location>
</feature>
<reference evidence="4 5" key="1">
    <citation type="journal article" date="2021" name="BMC Genomics">
        <title>Datura genome reveals duplications of psychoactive alkaloid biosynthetic genes and high mutation rate following tissue culture.</title>
        <authorList>
            <person name="Rajewski A."/>
            <person name="Carter-House D."/>
            <person name="Stajich J."/>
            <person name="Litt A."/>
        </authorList>
    </citation>
    <scope>NUCLEOTIDE SEQUENCE [LARGE SCALE GENOMIC DNA]</scope>
    <source>
        <strain evidence="4">AR-01</strain>
    </source>
</reference>
<keyword evidence="2" id="KW-0812">Transmembrane</keyword>
<feature type="compositionally biased region" description="Polar residues" evidence="1">
    <location>
        <begin position="297"/>
        <end position="321"/>
    </location>
</feature>